<keyword evidence="3" id="KW-0812">Transmembrane</keyword>
<name>A0ABZ2YHD0_9BACT</name>
<sequence>MNHIMRGWIGFWIAVAVYGIFFTSCANIVPPGGGPRDTLAPRVLSISPPDSTLHFKAQKVTFRFDEYVELDNVLEKLIVSPTLKRTPVILAKLRTITMEIKDSLQPNTTYTFNLGDAVKDVNERNPIEDFQYVVSTGDYLDSLTLTGTILIAETGKPDSNVAVMLYSNITEDSVVSKEKPLYLAKTRGNGSYRFKNLKPGTYKIFALKEENRDFQYTEATELIAFREEPLDLTEAMTDINMSLFKEPDSLRPKYEELDVPEEPQPQEDKKKDDKKKPKLLASAELSGGRQELGDSLTLSFNFPLRSLDSSVVLLLEDTTRRSVTFGISPADTTAKRYKLAYDWKPGKPYELILPAGFATDTTGLQTAKADTVRFEAKQLDDYGTVTVDVSIGDSARLILPESDTSYQFVVQLVSGGKEVKYSGPAKNGKWQRGLIQPGEYEIRIIVDRNFNGVWDTGIYYRNPKKQPETVFTFKDPINVKKNWTVPTNVKL</sequence>
<keyword evidence="3" id="KW-0472">Membrane</keyword>
<keyword evidence="6" id="KW-1185">Reference proteome</keyword>
<dbReference type="SUPFAM" id="SSF49452">
    <property type="entry name" value="Starch-binding domain-like"/>
    <property type="match status" value="1"/>
</dbReference>
<evidence type="ECO:0000313" key="6">
    <source>
        <dbReference type="Proteomes" id="UP001485459"/>
    </source>
</evidence>
<feature type="domain" description="SbsA Ig-like" evidence="4">
    <location>
        <begin position="37"/>
        <end position="127"/>
    </location>
</feature>
<feature type="transmembrane region" description="Helical" evidence="3">
    <location>
        <begin position="7"/>
        <end position="29"/>
    </location>
</feature>
<dbReference type="Pfam" id="PF13205">
    <property type="entry name" value="Big_5"/>
    <property type="match status" value="1"/>
</dbReference>
<feature type="compositionally biased region" description="Basic and acidic residues" evidence="2">
    <location>
        <begin position="266"/>
        <end position="275"/>
    </location>
</feature>
<dbReference type="InterPro" id="IPR013783">
    <property type="entry name" value="Ig-like_fold"/>
</dbReference>
<evidence type="ECO:0000259" key="4">
    <source>
        <dbReference type="Pfam" id="PF13205"/>
    </source>
</evidence>
<gene>
    <name evidence="5" type="ORF">WJU16_14180</name>
</gene>
<dbReference type="Proteomes" id="UP001485459">
    <property type="component" value="Chromosome"/>
</dbReference>
<dbReference type="RefSeq" id="WP_341834149.1">
    <property type="nucleotide sequence ID" value="NZ_CP149822.1"/>
</dbReference>
<evidence type="ECO:0000256" key="1">
    <source>
        <dbReference type="ARBA" id="ARBA00022729"/>
    </source>
</evidence>
<dbReference type="PROSITE" id="PS51257">
    <property type="entry name" value="PROKAR_LIPOPROTEIN"/>
    <property type="match status" value="1"/>
</dbReference>
<keyword evidence="3" id="KW-1133">Transmembrane helix</keyword>
<dbReference type="Gene3D" id="2.60.40.10">
    <property type="entry name" value="Immunoglobulins"/>
    <property type="match status" value="1"/>
</dbReference>
<dbReference type="InterPro" id="IPR013784">
    <property type="entry name" value="Carb-bd-like_fold"/>
</dbReference>
<keyword evidence="1" id="KW-0732">Signal</keyword>
<evidence type="ECO:0000256" key="3">
    <source>
        <dbReference type="SAM" id="Phobius"/>
    </source>
</evidence>
<feature type="region of interest" description="Disordered" evidence="2">
    <location>
        <begin position="256"/>
        <end position="277"/>
    </location>
</feature>
<accession>A0ABZ2YHD0</accession>
<reference evidence="6" key="1">
    <citation type="submission" date="2024-03" db="EMBL/GenBank/DDBJ databases">
        <title>Chitinophaga horti sp. nov., isolated from garden soil.</title>
        <authorList>
            <person name="Lee D.S."/>
            <person name="Han D.M."/>
            <person name="Baek J.H."/>
            <person name="Choi D.G."/>
            <person name="Jeon J.H."/>
            <person name="Jeon C.O."/>
        </authorList>
    </citation>
    <scope>NUCLEOTIDE SEQUENCE [LARGE SCALE GENOMIC DNA]</scope>
    <source>
        <strain evidence="6">GPA1</strain>
    </source>
</reference>
<organism evidence="5 6">
    <name type="scientific">Chitinophaga pollutisoli</name>
    <dbReference type="NCBI Taxonomy" id="3133966"/>
    <lineage>
        <taxon>Bacteria</taxon>
        <taxon>Pseudomonadati</taxon>
        <taxon>Bacteroidota</taxon>
        <taxon>Chitinophagia</taxon>
        <taxon>Chitinophagales</taxon>
        <taxon>Chitinophagaceae</taxon>
        <taxon>Chitinophaga</taxon>
    </lineage>
</organism>
<evidence type="ECO:0000256" key="2">
    <source>
        <dbReference type="SAM" id="MobiDB-lite"/>
    </source>
</evidence>
<evidence type="ECO:0000313" key="5">
    <source>
        <dbReference type="EMBL" id="WZN39148.1"/>
    </source>
</evidence>
<dbReference type="InterPro" id="IPR032812">
    <property type="entry name" value="SbsA_Ig"/>
</dbReference>
<protein>
    <submittedName>
        <fullName evidence="5">Ig-like domain-containing protein</fullName>
    </submittedName>
</protein>
<proteinExistence type="predicted"/>
<dbReference type="EMBL" id="CP149822">
    <property type="protein sequence ID" value="WZN39148.1"/>
    <property type="molecule type" value="Genomic_DNA"/>
</dbReference>